<name>A0ABN1KKS8_9BURK</name>
<dbReference type="Proteomes" id="UP001500279">
    <property type="component" value="Unassembled WGS sequence"/>
</dbReference>
<dbReference type="EMBL" id="BAAAEW010000047">
    <property type="protein sequence ID" value="GAA0769832.1"/>
    <property type="molecule type" value="Genomic_DNA"/>
</dbReference>
<evidence type="ECO:0000313" key="2">
    <source>
        <dbReference type="Proteomes" id="UP001500279"/>
    </source>
</evidence>
<sequence length="235" mass="26039">MTVRERVLPAPDLYAVCPLRGPILPFYEGVFEAAYIILNPFMRPRPSSVGPSVEMMADLSADKLCRAYEPVSWAQILELSGLPSLASIDVALRTAIGGLNAQHANKENAALLDVSLKRHGLLPPCEGLFPELMQDPMLSFMQSLDQDWAWVGDDVGTERKLHWIDDLKPASAKHHLVRASVFTPDKTSLWTVHWDSHFSLFCSTQENIARLAEHPGLEGFACDTSTEIYWGVPAA</sequence>
<keyword evidence="2" id="KW-1185">Reference proteome</keyword>
<evidence type="ECO:0000313" key="1">
    <source>
        <dbReference type="EMBL" id="GAA0769832.1"/>
    </source>
</evidence>
<proteinExistence type="predicted"/>
<evidence type="ECO:0008006" key="3">
    <source>
        <dbReference type="Google" id="ProtNLM"/>
    </source>
</evidence>
<accession>A0ABN1KKS8</accession>
<dbReference type="InterPro" id="IPR024250">
    <property type="entry name" value="DUF2711"/>
</dbReference>
<dbReference type="Pfam" id="PF10924">
    <property type="entry name" value="DUF2711"/>
    <property type="match status" value="1"/>
</dbReference>
<organism evidence="1 2">
    <name type="scientific">Ideonella azotifigens</name>
    <dbReference type="NCBI Taxonomy" id="513160"/>
    <lineage>
        <taxon>Bacteria</taxon>
        <taxon>Pseudomonadati</taxon>
        <taxon>Pseudomonadota</taxon>
        <taxon>Betaproteobacteria</taxon>
        <taxon>Burkholderiales</taxon>
        <taxon>Sphaerotilaceae</taxon>
        <taxon>Ideonella</taxon>
    </lineage>
</organism>
<comment type="caution">
    <text evidence="1">The sequence shown here is derived from an EMBL/GenBank/DDBJ whole genome shotgun (WGS) entry which is preliminary data.</text>
</comment>
<dbReference type="RefSeq" id="WP_141287205.1">
    <property type="nucleotide sequence ID" value="NZ_BAAAEW010000047.1"/>
</dbReference>
<gene>
    <name evidence="1" type="ORF">GCM10009107_61150</name>
</gene>
<reference evidence="1 2" key="1">
    <citation type="journal article" date="2019" name="Int. J. Syst. Evol. Microbiol.">
        <title>The Global Catalogue of Microorganisms (GCM) 10K type strain sequencing project: providing services to taxonomists for standard genome sequencing and annotation.</title>
        <authorList>
            <consortium name="The Broad Institute Genomics Platform"/>
            <consortium name="The Broad Institute Genome Sequencing Center for Infectious Disease"/>
            <person name="Wu L."/>
            <person name="Ma J."/>
        </authorList>
    </citation>
    <scope>NUCLEOTIDE SEQUENCE [LARGE SCALE GENOMIC DNA]</scope>
    <source>
        <strain evidence="1 2">JCM 15503</strain>
    </source>
</reference>
<protein>
    <recommendedName>
        <fullName evidence="3">DUF2711 family protein</fullName>
    </recommendedName>
</protein>